<feature type="binding site" evidence="3">
    <location>
        <position position="80"/>
    </location>
    <ligand>
        <name>Cu cation</name>
        <dbReference type="ChEBI" id="CHEBI:23378"/>
    </ligand>
</feature>
<evidence type="ECO:0000256" key="3">
    <source>
        <dbReference type="PIRSR" id="PIRSR603782-1"/>
    </source>
</evidence>
<dbReference type="InterPro" id="IPR003782">
    <property type="entry name" value="SCO1/SenC"/>
</dbReference>
<dbReference type="SUPFAM" id="SSF52833">
    <property type="entry name" value="Thioredoxin-like"/>
    <property type="match status" value="1"/>
</dbReference>
<dbReference type="Pfam" id="PF02630">
    <property type="entry name" value="SCO1-SenC"/>
    <property type="match status" value="1"/>
</dbReference>
<keyword evidence="2 3" id="KW-0186">Copper</keyword>
<dbReference type="Proteomes" id="UP000294547">
    <property type="component" value="Unassembled WGS sequence"/>
</dbReference>
<dbReference type="AlphaFoldDB" id="A0A4R6RHX9"/>
<protein>
    <submittedName>
        <fullName evidence="5">Protein SCO1/2</fullName>
    </submittedName>
</protein>
<proteinExistence type="inferred from homology"/>
<evidence type="ECO:0000256" key="1">
    <source>
        <dbReference type="ARBA" id="ARBA00010996"/>
    </source>
</evidence>
<evidence type="ECO:0000256" key="4">
    <source>
        <dbReference type="PIRSR" id="PIRSR603782-2"/>
    </source>
</evidence>
<evidence type="ECO:0000313" key="5">
    <source>
        <dbReference type="EMBL" id="TDP85457.1"/>
    </source>
</evidence>
<dbReference type="PANTHER" id="PTHR12151">
    <property type="entry name" value="ELECTRON TRANSPORT PROTIN SCO1/SENC FAMILY MEMBER"/>
    <property type="match status" value="1"/>
</dbReference>
<keyword evidence="6" id="KW-1185">Reference proteome</keyword>
<reference evidence="5 6" key="1">
    <citation type="submission" date="2019-03" db="EMBL/GenBank/DDBJ databases">
        <title>Genomic Encyclopedia of Type Strains, Phase IV (KMG-IV): sequencing the most valuable type-strain genomes for metagenomic binning, comparative biology and taxonomic classification.</title>
        <authorList>
            <person name="Goeker M."/>
        </authorList>
    </citation>
    <scope>NUCLEOTIDE SEQUENCE [LARGE SCALE GENOMIC DNA]</scope>
    <source>
        <strain evidence="5 6">DSM 102969</strain>
    </source>
</reference>
<dbReference type="Gene3D" id="3.40.30.10">
    <property type="entry name" value="Glutaredoxin"/>
    <property type="match status" value="1"/>
</dbReference>
<evidence type="ECO:0000313" key="6">
    <source>
        <dbReference type="Proteomes" id="UP000294547"/>
    </source>
</evidence>
<feature type="binding site" evidence="3">
    <location>
        <position position="76"/>
    </location>
    <ligand>
        <name>Cu cation</name>
        <dbReference type="ChEBI" id="CHEBI:23378"/>
    </ligand>
</feature>
<keyword evidence="4" id="KW-1015">Disulfide bond</keyword>
<organism evidence="5 6">
    <name type="scientific">Oharaeibacter diazotrophicus</name>
    <dbReference type="NCBI Taxonomy" id="1920512"/>
    <lineage>
        <taxon>Bacteria</taxon>
        <taxon>Pseudomonadati</taxon>
        <taxon>Pseudomonadota</taxon>
        <taxon>Alphaproteobacteria</taxon>
        <taxon>Hyphomicrobiales</taxon>
        <taxon>Pleomorphomonadaceae</taxon>
        <taxon>Oharaeibacter</taxon>
    </lineage>
</organism>
<accession>A0A4R6RHX9</accession>
<dbReference type="InterPro" id="IPR036249">
    <property type="entry name" value="Thioredoxin-like_sf"/>
</dbReference>
<dbReference type="RefSeq" id="WP_126541305.1">
    <property type="nucleotide sequence ID" value="NZ_BSPM01000004.1"/>
</dbReference>
<comment type="similarity">
    <text evidence="1">Belongs to the SCO1/2 family.</text>
</comment>
<sequence length="201" mass="20912">MKAPRPSFAVVAAILVAVLAVVTAVVALDGSGRWRTAADAPAIGGPFTLAGAGGRVVTDRDLLGRPFAIFFGYTRCPDVCPTTLAEIDAARDAIGPAADALTVVFVSVDPEHDTPDTVQGFVGSFAHPVLGLTGTAAEIDAVTTAYRVYFAKVPQPDGDFLIDHTAAVFLMDAAGRFAGAISYNENHDSRVAKLRRLIAAD</sequence>
<dbReference type="CDD" id="cd02968">
    <property type="entry name" value="SCO"/>
    <property type="match status" value="1"/>
</dbReference>
<dbReference type="FunFam" id="3.40.30.10:FF:000013">
    <property type="entry name" value="Blast:Protein SCO1 homolog, mitochondrial"/>
    <property type="match status" value="1"/>
</dbReference>
<dbReference type="GO" id="GO:0046872">
    <property type="term" value="F:metal ion binding"/>
    <property type="evidence" value="ECO:0007669"/>
    <property type="project" value="UniProtKB-KW"/>
</dbReference>
<comment type="caution">
    <text evidence="5">The sequence shown here is derived from an EMBL/GenBank/DDBJ whole genome shotgun (WGS) entry which is preliminary data.</text>
</comment>
<dbReference type="EMBL" id="SNXY01000007">
    <property type="protein sequence ID" value="TDP85457.1"/>
    <property type="molecule type" value="Genomic_DNA"/>
</dbReference>
<dbReference type="OrthoDB" id="9790194at2"/>
<gene>
    <name evidence="5" type="ORF">EDD54_2310</name>
</gene>
<name>A0A4R6RHX9_9HYPH</name>
<keyword evidence="3" id="KW-0479">Metal-binding</keyword>
<feature type="disulfide bond" description="Redox-active" evidence="4">
    <location>
        <begin position="76"/>
        <end position="80"/>
    </location>
</feature>
<feature type="binding site" evidence="3">
    <location>
        <position position="164"/>
    </location>
    <ligand>
        <name>Cu cation</name>
        <dbReference type="ChEBI" id="CHEBI:23378"/>
    </ligand>
</feature>
<evidence type="ECO:0000256" key="2">
    <source>
        <dbReference type="ARBA" id="ARBA00023008"/>
    </source>
</evidence>
<dbReference type="PANTHER" id="PTHR12151:SF25">
    <property type="entry name" value="LINALOOL DEHYDRATASE_ISOMERASE DOMAIN-CONTAINING PROTEIN"/>
    <property type="match status" value="1"/>
</dbReference>